<evidence type="ECO:0000313" key="2">
    <source>
        <dbReference type="Proteomes" id="UP001185092"/>
    </source>
</evidence>
<proteinExistence type="predicted"/>
<dbReference type="RefSeq" id="WP_338390322.1">
    <property type="nucleotide sequence ID" value="NZ_AP025305.1"/>
</dbReference>
<keyword evidence="2" id="KW-1185">Reference proteome</keyword>
<accession>A0AAE3XPX8</accession>
<dbReference type="EMBL" id="JAVDQD010000003">
    <property type="protein sequence ID" value="MDR6239948.1"/>
    <property type="molecule type" value="Genomic_DNA"/>
</dbReference>
<reference evidence="1" key="1">
    <citation type="submission" date="2023-07" db="EMBL/GenBank/DDBJ databases">
        <title>Genomic Encyclopedia of Type Strains, Phase IV (KMG-IV): sequencing the most valuable type-strain genomes for metagenomic binning, comparative biology and taxonomic classification.</title>
        <authorList>
            <person name="Goeker M."/>
        </authorList>
    </citation>
    <scope>NUCLEOTIDE SEQUENCE</scope>
    <source>
        <strain evidence="1">DSM 26174</strain>
    </source>
</reference>
<comment type="caution">
    <text evidence="1">The sequence shown here is derived from an EMBL/GenBank/DDBJ whole genome shotgun (WGS) entry which is preliminary data.</text>
</comment>
<name>A0AAE3XPX8_9BACT</name>
<dbReference type="AlphaFoldDB" id="A0AAE3XPX8"/>
<sequence>MTFITRKELALKYDIHPQTLANYLKRIGIVHKFRLSPKEVKVFEEHYDY</sequence>
<dbReference type="GO" id="GO:0003677">
    <property type="term" value="F:DNA binding"/>
    <property type="evidence" value="ECO:0007669"/>
    <property type="project" value="UniProtKB-KW"/>
</dbReference>
<dbReference type="Proteomes" id="UP001185092">
    <property type="component" value="Unassembled WGS sequence"/>
</dbReference>
<organism evidence="1 2">
    <name type="scientific">Aureibacter tunicatorum</name>
    <dbReference type="NCBI Taxonomy" id="866807"/>
    <lineage>
        <taxon>Bacteria</taxon>
        <taxon>Pseudomonadati</taxon>
        <taxon>Bacteroidota</taxon>
        <taxon>Cytophagia</taxon>
        <taxon>Cytophagales</taxon>
        <taxon>Persicobacteraceae</taxon>
        <taxon>Aureibacter</taxon>
    </lineage>
</organism>
<protein>
    <submittedName>
        <fullName evidence="1">DNA-binding CsgD family transcriptional regulator</fullName>
    </submittedName>
</protein>
<gene>
    <name evidence="1" type="ORF">HNQ88_002996</name>
</gene>
<evidence type="ECO:0000313" key="1">
    <source>
        <dbReference type="EMBL" id="MDR6239948.1"/>
    </source>
</evidence>
<keyword evidence="1" id="KW-0238">DNA-binding</keyword>